<dbReference type="RefSeq" id="WP_345051962.1">
    <property type="nucleotide sequence ID" value="NZ_BAABED010000001.1"/>
</dbReference>
<dbReference type="SUPFAM" id="SSF55729">
    <property type="entry name" value="Acyl-CoA N-acyltransferases (Nat)"/>
    <property type="match status" value="1"/>
</dbReference>
<dbReference type="InterPro" id="IPR019432">
    <property type="entry name" value="Acyltransferase_MbtK/IucB-like"/>
</dbReference>
<evidence type="ECO:0000313" key="7">
    <source>
        <dbReference type="EMBL" id="MFB9714662.1"/>
    </source>
</evidence>
<evidence type="ECO:0000256" key="3">
    <source>
        <dbReference type="ARBA" id="ARBA00020586"/>
    </source>
</evidence>
<evidence type="ECO:0000256" key="2">
    <source>
        <dbReference type="ARBA" id="ARBA00005102"/>
    </source>
</evidence>
<dbReference type="Proteomes" id="UP001589536">
    <property type="component" value="Unassembled WGS sequence"/>
</dbReference>
<keyword evidence="8" id="KW-1185">Reference proteome</keyword>
<dbReference type="Pfam" id="PF13523">
    <property type="entry name" value="Acetyltransf_8"/>
    <property type="match status" value="1"/>
</dbReference>
<gene>
    <name evidence="7" type="ORF">ACFFPI_11070</name>
</gene>
<comment type="pathway">
    <text evidence="2">Siderophore biosynthesis; mycobactin biosynthesis.</text>
</comment>
<comment type="function">
    <text evidence="1">Acyltransferase required for the direct transfer of medium- to long-chain fatty acyl moieties from a carrier protein (MbtL) on to the epsilon-amino group of lysine residue in the mycobactin core.</text>
</comment>
<organism evidence="7 8">
    <name type="scientific">Arthrobacter methylotrophus</name>
    <dbReference type="NCBI Taxonomy" id="121291"/>
    <lineage>
        <taxon>Bacteria</taxon>
        <taxon>Bacillati</taxon>
        <taxon>Actinomycetota</taxon>
        <taxon>Actinomycetes</taxon>
        <taxon>Micrococcales</taxon>
        <taxon>Micrococcaceae</taxon>
        <taxon>Arthrobacter</taxon>
    </lineage>
</organism>
<dbReference type="PANTHER" id="PTHR31438:SF1">
    <property type="entry name" value="LYSINE N-ACYLTRANSFERASE C17G9.06C-RELATED"/>
    <property type="match status" value="1"/>
</dbReference>
<dbReference type="SMART" id="SM01006">
    <property type="entry name" value="AlcB"/>
    <property type="match status" value="1"/>
</dbReference>
<evidence type="ECO:0000256" key="5">
    <source>
        <dbReference type="SAM" id="MobiDB-lite"/>
    </source>
</evidence>
<evidence type="ECO:0000256" key="1">
    <source>
        <dbReference type="ARBA" id="ARBA00003818"/>
    </source>
</evidence>
<keyword evidence="7" id="KW-0808">Transferase</keyword>
<accession>A0ABV5UQ53</accession>
<comment type="caution">
    <text evidence="7">The sequence shown here is derived from an EMBL/GenBank/DDBJ whole genome shotgun (WGS) entry which is preliminary data.</text>
</comment>
<keyword evidence="7" id="KW-0012">Acyltransferase</keyword>
<reference evidence="7 8" key="1">
    <citation type="submission" date="2024-09" db="EMBL/GenBank/DDBJ databases">
        <authorList>
            <person name="Sun Q."/>
            <person name="Mori K."/>
        </authorList>
    </citation>
    <scope>NUCLEOTIDE SEQUENCE [LARGE SCALE GENOMIC DNA]</scope>
    <source>
        <strain evidence="7 8">JCM 13519</strain>
    </source>
</reference>
<evidence type="ECO:0000313" key="8">
    <source>
        <dbReference type="Proteomes" id="UP001589536"/>
    </source>
</evidence>
<dbReference type="EMBL" id="JBHMBH010000023">
    <property type="protein sequence ID" value="MFB9714662.1"/>
    <property type="molecule type" value="Genomic_DNA"/>
</dbReference>
<protein>
    <recommendedName>
        <fullName evidence="3">Lysine N-acyltransferase MbtK</fullName>
    </recommendedName>
    <alternativeName>
        <fullName evidence="4">Mycobactin synthase protein K</fullName>
    </alternativeName>
</protein>
<feature type="compositionally biased region" description="Polar residues" evidence="5">
    <location>
        <begin position="165"/>
        <end position="179"/>
    </location>
</feature>
<dbReference type="PANTHER" id="PTHR31438">
    <property type="entry name" value="LYSINE N-ACYLTRANSFERASE C17G9.06C-RELATED"/>
    <property type="match status" value="1"/>
</dbReference>
<proteinExistence type="predicted"/>
<dbReference type="GO" id="GO:0016746">
    <property type="term" value="F:acyltransferase activity"/>
    <property type="evidence" value="ECO:0007669"/>
    <property type="project" value="UniProtKB-KW"/>
</dbReference>
<evidence type="ECO:0000256" key="4">
    <source>
        <dbReference type="ARBA" id="ARBA00031122"/>
    </source>
</evidence>
<name>A0ABV5UQ53_9MICC</name>
<feature type="domain" description="Acyltransferase MbtK/IucB-like conserved" evidence="6">
    <location>
        <begin position="6"/>
        <end position="53"/>
    </location>
</feature>
<evidence type="ECO:0000259" key="6">
    <source>
        <dbReference type="SMART" id="SM01006"/>
    </source>
</evidence>
<feature type="region of interest" description="Disordered" evidence="5">
    <location>
        <begin position="161"/>
        <end position="183"/>
    </location>
</feature>
<dbReference type="InterPro" id="IPR016181">
    <property type="entry name" value="Acyl_CoA_acyltransferase"/>
</dbReference>
<sequence>MTFTFRPVDPAADAVLLHSWVSAARARFWGMVSATVQDVVEEYTRIAGSGHHQAFLGLDGGVPAFLMERYRPEESPLASVYNVQPGDTGMHLLVAAPAGPSIPGYTTCVMQSVMAHLFEDPGTARVVVEPDSRNHKIHLLNQRVGFRASGLVTLPAVEQAPGCTETHQPETGQPETSQPETRKEALLSFCTRADFLATLTPILAANAAETVGEQR</sequence>
<dbReference type="Gene3D" id="3.40.630.30">
    <property type="match status" value="1"/>
</dbReference>